<comment type="caution">
    <text evidence="9">The sequence shown here is derived from an EMBL/GenBank/DDBJ whole genome shotgun (WGS) entry which is preliminary data.</text>
</comment>
<evidence type="ECO:0000256" key="5">
    <source>
        <dbReference type="ARBA" id="ARBA00023237"/>
    </source>
</evidence>
<accession>A0A9X2XZ58</accession>
<evidence type="ECO:0000256" key="1">
    <source>
        <dbReference type="ARBA" id="ARBA00004442"/>
    </source>
</evidence>
<dbReference type="RefSeq" id="WP_279299695.1">
    <property type="nucleotide sequence ID" value="NZ_JAOTIF010000031.1"/>
</dbReference>
<proteinExistence type="inferred from homology"/>
<evidence type="ECO:0000256" key="6">
    <source>
        <dbReference type="SAM" id="Coils"/>
    </source>
</evidence>
<dbReference type="PROSITE" id="PS51257">
    <property type="entry name" value="PROKAR_LIPOPROTEIN"/>
    <property type="match status" value="1"/>
</dbReference>
<protein>
    <submittedName>
        <fullName evidence="9">RagB/SusD family nutrient uptake outer membrane protein</fullName>
    </submittedName>
</protein>
<name>A0A9X2XZ58_9BACT</name>
<comment type="subcellular location">
    <subcellularLocation>
        <location evidence="1">Cell outer membrane</location>
    </subcellularLocation>
</comment>
<keyword evidence="3" id="KW-0732">Signal</keyword>
<evidence type="ECO:0000259" key="7">
    <source>
        <dbReference type="Pfam" id="PF07980"/>
    </source>
</evidence>
<keyword evidence="10" id="KW-1185">Reference proteome</keyword>
<dbReference type="SUPFAM" id="SSF48452">
    <property type="entry name" value="TPR-like"/>
    <property type="match status" value="1"/>
</dbReference>
<keyword evidence="6" id="KW-0175">Coiled coil</keyword>
<keyword evidence="5" id="KW-0998">Cell outer membrane</keyword>
<evidence type="ECO:0000313" key="10">
    <source>
        <dbReference type="Proteomes" id="UP001155483"/>
    </source>
</evidence>
<organism evidence="9 10">
    <name type="scientific">Paraflavisolibacter caeni</name>
    <dbReference type="NCBI Taxonomy" id="2982496"/>
    <lineage>
        <taxon>Bacteria</taxon>
        <taxon>Pseudomonadati</taxon>
        <taxon>Bacteroidota</taxon>
        <taxon>Chitinophagia</taxon>
        <taxon>Chitinophagales</taxon>
        <taxon>Chitinophagaceae</taxon>
        <taxon>Paraflavisolibacter</taxon>
    </lineage>
</organism>
<dbReference type="InterPro" id="IPR033985">
    <property type="entry name" value="SusD-like_N"/>
</dbReference>
<reference evidence="9" key="2">
    <citation type="submission" date="2023-04" db="EMBL/GenBank/DDBJ databases">
        <title>Paracnuella aquatica gen. nov., sp. nov., a member of the family Chitinophagaceae isolated from a hot spring.</title>
        <authorList>
            <person name="Wang C."/>
        </authorList>
    </citation>
    <scope>NUCLEOTIDE SEQUENCE</scope>
    <source>
        <strain evidence="9">LB-8</strain>
    </source>
</reference>
<evidence type="ECO:0000256" key="2">
    <source>
        <dbReference type="ARBA" id="ARBA00006275"/>
    </source>
</evidence>
<dbReference type="Pfam" id="PF07980">
    <property type="entry name" value="SusD_RagB"/>
    <property type="match status" value="1"/>
</dbReference>
<dbReference type="InterPro" id="IPR011990">
    <property type="entry name" value="TPR-like_helical_dom_sf"/>
</dbReference>
<comment type="similarity">
    <text evidence="2">Belongs to the SusD family.</text>
</comment>
<dbReference type="Pfam" id="PF14322">
    <property type="entry name" value="SusD-like_3"/>
    <property type="match status" value="1"/>
</dbReference>
<dbReference type="AlphaFoldDB" id="A0A9X2XZ58"/>
<feature type="domain" description="RagB/SusD" evidence="7">
    <location>
        <begin position="353"/>
        <end position="615"/>
    </location>
</feature>
<keyword evidence="4" id="KW-0472">Membrane</keyword>
<gene>
    <name evidence="9" type="ORF">OCK74_24280</name>
</gene>
<evidence type="ECO:0000256" key="4">
    <source>
        <dbReference type="ARBA" id="ARBA00023136"/>
    </source>
</evidence>
<evidence type="ECO:0000313" key="9">
    <source>
        <dbReference type="EMBL" id="MCU7552259.1"/>
    </source>
</evidence>
<dbReference type="InterPro" id="IPR012944">
    <property type="entry name" value="SusD_RagB_dom"/>
</dbReference>
<feature type="domain" description="SusD-like N-terminal" evidence="8">
    <location>
        <begin position="116"/>
        <end position="248"/>
    </location>
</feature>
<reference evidence="9" key="1">
    <citation type="submission" date="2022-09" db="EMBL/GenBank/DDBJ databases">
        <authorList>
            <person name="Yuan C."/>
            <person name="Ke Z."/>
        </authorList>
    </citation>
    <scope>NUCLEOTIDE SEQUENCE</scope>
    <source>
        <strain evidence="9">LB-8</strain>
    </source>
</reference>
<evidence type="ECO:0000256" key="3">
    <source>
        <dbReference type="ARBA" id="ARBA00022729"/>
    </source>
</evidence>
<feature type="coiled-coil region" evidence="6">
    <location>
        <begin position="135"/>
        <end position="162"/>
    </location>
</feature>
<dbReference type="Proteomes" id="UP001155483">
    <property type="component" value="Unassembled WGS sequence"/>
</dbReference>
<dbReference type="Gene3D" id="1.25.40.390">
    <property type="match status" value="1"/>
</dbReference>
<dbReference type="GO" id="GO:0009279">
    <property type="term" value="C:cell outer membrane"/>
    <property type="evidence" value="ECO:0007669"/>
    <property type="project" value="UniProtKB-SubCell"/>
</dbReference>
<dbReference type="EMBL" id="JAOTIF010000031">
    <property type="protein sequence ID" value="MCU7552259.1"/>
    <property type="molecule type" value="Genomic_DNA"/>
</dbReference>
<sequence>MKVFRRIIISTGIFLMVLGVVSCKKYLDRPLDANISEKDVFVNFRNFQGFTEELYACLPDMSKSTWNNEWNTGDDILSTTNANYRLSAEFDNGNYWAWRTGGGGWDNSWLDDSGPNTNPNEGHDKGLWPLSWYGIRKANLGLANLDKLVDATEEEKNVIKGQLLFFRGYFHFQLMSFWGGLPYIDTVLSSSAKLELPRLSYRETALRAAKDFEDAAALLPANWDNTAVGEQTKNNNQQRITKSAALAFKGKNLLYAASPMMNQASGGPAAYDQDLCKQAAEAFYRVLKLSDEGQAYYKLLPWEKYSENWYTISGYGKHPGYPEVIFGPPTYAGWQSRWSLVNMFIPPPLGGEAGISSPAANYVNYFGMDNGLPIDAAGSGYDITDPWTKRDPRFYKCITYDGVRMIRGSGNADYRFAILYTDNKPQNLKGDLRIESTASRTGYLVRKFVTDGCNNVDNEWNNINIVIPYLRLADVYLMYAEAVLQGYGTPQSSHPGYKTAEEAVNIVRARANVPAVDARYTGSKDAFMGELMRERAVELAFEGLRWHDLRRWNVAGEKKYREKTVVDFGRGSDGKPTNLRERVVVTRIFEKKHNWLPLPTNQVNLYPTFGQNPGW</sequence>
<evidence type="ECO:0000259" key="8">
    <source>
        <dbReference type="Pfam" id="PF14322"/>
    </source>
</evidence>